<dbReference type="Proteomes" id="UP000016930">
    <property type="component" value="Unassembled WGS sequence"/>
</dbReference>
<name>M2RGR1_CERS8</name>
<dbReference type="Pfam" id="PF18759">
    <property type="entry name" value="Plavaka"/>
    <property type="match status" value="1"/>
</dbReference>
<evidence type="ECO:0000256" key="1">
    <source>
        <dbReference type="SAM" id="MobiDB-lite"/>
    </source>
</evidence>
<dbReference type="AlphaFoldDB" id="M2RGR1"/>
<sequence>MKDLLHKVFAFERYHTWYQRSRQCLVHFARRSVRVSTRSTPANAVDPPISARRARPTNVARSTPATDLPDPTKPVDPNDSKYGLDDIFVQYHPHSQTPSHVTPLEDFTRTPVLHEIPRPYGTPWAPFATRTDFEFADLCRRCQIGSKATDELIQLIRGIAEDRSSFTLRSEADLASVWEAAARSRTAFENATITAKLRNVEHNYEMYYRPIWEWVKDLVSDPTLAPHFNWDAQKLHIFDGSSWVRFRDEPWTADRWWELQVREQPSELPEGANMVGIIFYADKTNLTTFGDQKGYPIVVRCANLPVHIRNSNGHGGGRVVGWLPIVDGDTSRDSFEEADFKRIIWHEASWKCLESLIGPAQFGEWMKAGDGVNRWLFPVIILVSSDYEEQCVIAGNRGTRCLKPCCVCYTLRDMLFHYQEHFVKRTHEESQQRYREAQALLSKTARNEYLKPFGLRFVNNVFWRIPHLNIYSALSFDRLHTNHLGIWKTHLWAELKQYILSMGVNAERTVNQQCDLFPRWRNLKHIASITNVTFSDGSTYEDMSKIILFITHNIINEDEHPQGYALLKCIRSYLNIDLYLSFEVQTDTSIEAARAELKLFMQLLADYISMVPALESTKDWNFPKIHLLMHSIDDMLAKGATRNMNTKPNEQLHHILKSTYQNMTNFKNVATQILHHEHRNYVAEHIRAILKSCDEFDKAATDAKHDAGPLLRRNQFGNVTLGSQKRPITLGMLESERRTDRAFSGFRRKLTQYVTSYFALHNLPLPPDGIKLMANTKITEFQLLKTYFTSTIDWRIDDNYLHSSPSFHGNPRYDTVMVSTVNENSDEWHYFAQLLFMFTLEIHGTHHPFALVHPYDARIETFPKKDTDLGFYRVRQRNTYDSHFISLRAVIRGVVAVSTFDTDNDFFIVDSIDPDIFLRLRNLYDNSEDPA</sequence>
<gene>
    <name evidence="2" type="ORF">CERSUDRAFT_64274</name>
</gene>
<organism evidence="2 3">
    <name type="scientific">Ceriporiopsis subvermispora (strain B)</name>
    <name type="common">White-rot fungus</name>
    <name type="synonym">Gelatoporia subvermispora</name>
    <dbReference type="NCBI Taxonomy" id="914234"/>
    <lineage>
        <taxon>Eukaryota</taxon>
        <taxon>Fungi</taxon>
        <taxon>Dikarya</taxon>
        <taxon>Basidiomycota</taxon>
        <taxon>Agaricomycotina</taxon>
        <taxon>Agaricomycetes</taxon>
        <taxon>Polyporales</taxon>
        <taxon>Gelatoporiaceae</taxon>
        <taxon>Gelatoporia</taxon>
    </lineage>
</organism>
<evidence type="ECO:0000313" key="3">
    <source>
        <dbReference type="Proteomes" id="UP000016930"/>
    </source>
</evidence>
<keyword evidence="3" id="KW-1185">Reference proteome</keyword>
<protein>
    <submittedName>
        <fullName evidence="2">Uncharacterized protein</fullName>
    </submittedName>
</protein>
<dbReference type="OrthoDB" id="2795925at2759"/>
<proteinExistence type="predicted"/>
<dbReference type="HOGENOM" id="CLU_009122_0_0_1"/>
<dbReference type="EMBL" id="KB445795">
    <property type="protein sequence ID" value="EMD37976.1"/>
    <property type="molecule type" value="Genomic_DNA"/>
</dbReference>
<reference evidence="2 3" key="1">
    <citation type="journal article" date="2012" name="Proc. Natl. Acad. Sci. U.S.A.">
        <title>Comparative genomics of Ceriporiopsis subvermispora and Phanerochaete chrysosporium provide insight into selective ligninolysis.</title>
        <authorList>
            <person name="Fernandez-Fueyo E."/>
            <person name="Ruiz-Duenas F.J."/>
            <person name="Ferreira P."/>
            <person name="Floudas D."/>
            <person name="Hibbett D.S."/>
            <person name="Canessa P."/>
            <person name="Larrondo L.F."/>
            <person name="James T.Y."/>
            <person name="Seelenfreund D."/>
            <person name="Lobos S."/>
            <person name="Polanco R."/>
            <person name="Tello M."/>
            <person name="Honda Y."/>
            <person name="Watanabe T."/>
            <person name="Watanabe T."/>
            <person name="Ryu J.S."/>
            <person name="Kubicek C.P."/>
            <person name="Schmoll M."/>
            <person name="Gaskell J."/>
            <person name="Hammel K.E."/>
            <person name="St John F.J."/>
            <person name="Vanden Wymelenberg A."/>
            <person name="Sabat G."/>
            <person name="Splinter BonDurant S."/>
            <person name="Syed K."/>
            <person name="Yadav J.S."/>
            <person name="Doddapaneni H."/>
            <person name="Subramanian V."/>
            <person name="Lavin J.L."/>
            <person name="Oguiza J.A."/>
            <person name="Perez G."/>
            <person name="Pisabarro A.G."/>
            <person name="Ramirez L."/>
            <person name="Santoyo F."/>
            <person name="Master E."/>
            <person name="Coutinho P.M."/>
            <person name="Henrissat B."/>
            <person name="Lombard V."/>
            <person name="Magnuson J.K."/>
            <person name="Kuees U."/>
            <person name="Hori C."/>
            <person name="Igarashi K."/>
            <person name="Samejima M."/>
            <person name="Held B.W."/>
            <person name="Barry K.W."/>
            <person name="LaButti K.M."/>
            <person name="Lapidus A."/>
            <person name="Lindquist E.A."/>
            <person name="Lucas S.M."/>
            <person name="Riley R."/>
            <person name="Salamov A.A."/>
            <person name="Hoffmeister D."/>
            <person name="Schwenk D."/>
            <person name="Hadar Y."/>
            <person name="Yarden O."/>
            <person name="de Vries R.P."/>
            <person name="Wiebenga A."/>
            <person name="Stenlid J."/>
            <person name="Eastwood D."/>
            <person name="Grigoriev I.V."/>
            <person name="Berka R.M."/>
            <person name="Blanchette R.A."/>
            <person name="Kersten P."/>
            <person name="Martinez A.T."/>
            <person name="Vicuna R."/>
            <person name="Cullen D."/>
        </authorList>
    </citation>
    <scope>NUCLEOTIDE SEQUENCE [LARGE SCALE GENOMIC DNA]</scope>
    <source>
        <strain evidence="2 3">B</strain>
    </source>
</reference>
<evidence type="ECO:0000313" key="2">
    <source>
        <dbReference type="EMBL" id="EMD37976.1"/>
    </source>
</evidence>
<feature type="region of interest" description="Disordered" evidence="1">
    <location>
        <begin position="37"/>
        <end position="77"/>
    </location>
</feature>
<accession>M2RGR1</accession>
<dbReference type="STRING" id="914234.M2RGR1"/>
<dbReference type="InterPro" id="IPR041078">
    <property type="entry name" value="Plavaka"/>
</dbReference>